<feature type="domain" description="K Homology" evidence="2">
    <location>
        <begin position="8"/>
        <end position="74"/>
    </location>
</feature>
<keyword evidence="4" id="KW-1185">Reference proteome</keyword>
<dbReference type="STRING" id="50429.A0A2B4RED2"/>
<dbReference type="Proteomes" id="UP000225706">
    <property type="component" value="Unassembled WGS sequence"/>
</dbReference>
<dbReference type="OrthoDB" id="5982948at2759"/>
<keyword evidence="1" id="KW-0694">RNA-binding</keyword>
<proteinExistence type="predicted"/>
<comment type="caution">
    <text evidence="3">The sequence shown here is derived from an EMBL/GenBank/DDBJ whole genome shotgun (WGS) entry which is preliminary data.</text>
</comment>
<sequence length="547" mass="62777">MESNAKRTMGSEYLYVPKEFKGHVIGRGGLVMKKIRNSSGANITSRSKDDEGFAITGNTEQRILAKRLISEKVEEVKRRKTEGTPGELIKIPDDYKGIAFGAGGDTLKEIMTQTGATMIRIQGEVYITSGSKSQRDMAKLRIWSKVAGARLRGVEKPCNKVCCYIDGWSLPENSKLKLEPLKSWLCLLEKDKQYRLQPVEEYESLQESSCSDSTAYESRLKEDALQSLGRIKREKGSRADMWCHFGKVIIRGPDEEEVSGEEQWSVEEATKKLQSQEGQDYWKIAFQEGVNVDKHVLERNFGQKYPREYYARYDLTFVVSSGHELKGKIWVLNKDADNTVKEKAVPFCDVKNIIEEIHFEDEKTRSRCRGWLVLPSRRFLQADILFPGSEFDCRITLRERSDDAVSTGYAADLDKNERRALLSYLSNITFTFTEDDEVNGPNLPAEESLSKELFLRHRRCSHRTIFEPQAGFLVILSREISLSSDIEEEEKRETIDLHLHCKDWDEQLKNENWKPEDIVAKLPEFLQFVKPVQSVICSELRHSDVNT</sequence>
<dbReference type="InterPro" id="IPR004087">
    <property type="entry name" value="KH_dom"/>
</dbReference>
<organism evidence="3 4">
    <name type="scientific">Stylophora pistillata</name>
    <name type="common">Smooth cauliflower coral</name>
    <dbReference type="NCBI Taxonomy" id="50429"/>
    <lineage>
        <taxon>Eukaryota</taxon>
        <taxon>Metazoa</taxon>
        <taxon>Cnidaria</taxon>
        <taxon>Anthozoa</taxon>
        <taxon>Hexacorallia</taxon>
        <taxon>Scleractinia</taxon>
        <taxon>Astrocoeniina</taxon>
        <taxon>Pocilloporidae</taxon>
        <taxon>Stylophora</taxon>
    </lineage>
</organism>
<dbReference type="Gene3D" id="3.30.310.210">
    <property type="match status" value="1"/>
</dbReference>
<dbReference type="SUPFAM" id="SSF54791">
    <property type="entry name" value="Eukaryotic type KH-domain (KH-domain type I)"/>
    <property type="match status" value="1"/>
</dbReference>
<feature type="domain" description="K Homology" evidence="2">
    <location>
        <begin position="83"/>
        <end position="147"/>
    </location>
</feature>
<evidence type="ECO:0000256" key="1">
    <source>
        <dbReference type="PROSITE-ProRule" id="PRU00117"/>
    </source>
</evidence>
<evidence type="ECO:0000259" key="2">
    <source>
        <dbReference type="SMART" id="SM00322"/>
    </source>
</evidence>
<dbReference type="AlphaFoldDB" id="A0A2B4RED2"/>
<accession>A0A2B4RED2</accession>
<dbReference type="PROSITE" id="PS50084">
    <property type="entry name" value="KH_TYPE_1"/>
    <property type="match status" value="2"/>
</dbReference>
<protein>
    <submittedName>
        <fullName evidence="3">Far upstream element-binding protein 1</fullName>
    </submittedName>
</protein>
<dbReference type="InterPro" id="IPR004088">
    <property type="entry name" value="KH_dom_type_1"/>
</dbReference>
<reference evidence="4" key="1">
    <citation type="journal article" date="2017" name="bioRxiv">
        <title>Comparative analysis of the genomes of Stylophora pistillata and Acropora digitifera provides evidence for extensive differences between species of corals.</title>
        <authorList>
            <person name="Voolstra C.R."/>
            <person name="Li Y."/>
            <person name="Liew Y.J."/>
            <person name="Baumgarten S."/>
            <person name="Zoccola D."/>
            <person name="Flot J.-F."/>
            <person name="Tambutte S."/>
            <person name="Allemand D."/>
            <person name="Aranda M."/>
        </authorList>
    </citation>
    <scope>NUCLEOTIDE SEQUENCE [LARGE SCALE GENOMIC DNA]</scope>
</reference>
<dbReference type="GO" id="GO:0003723">
    <property type="term" value="F:RNA binding"/>
    <property type="evidence" value="ECO:0007669"/>
    <property type="project" value="UniProtKB-UniRule"/>
</dbReference>
<name>A0A2B4RED2_STYPI</name>
<evidence type="ECO:0000313" key="3">
    <source>
        <dbReference type="EMBL" id="PFX14697.1"/>
    </source>
</evidence>
<dbReference type="EMBL" id="LSMT01000744">
    <property type="protein sequence ID" value="PFX14697.1"/>
    <property type="molecule type" value="Genomic_DNA"/>
</dbReference>
<dbReference type="InterPro" id="IPR036612">
    <property type="entry name" value="KH_dom_type_1_sf"/>
</dbReference>
<dbReference type="SMART" id="SM00322">
    <property type="entry name" value="KH"/>
    <property type="match status" value="2"/>
</dbReference>
<gene>
    <name evidence="3" type="primary">Fubp1</name>
    <name evidence="3" type="ORF">AWC38_SpisGene21123</name>
</gene>
<evidence type="ECO:0000313" key="4">
    <source>
        <dbReference type="Proteomes" id="UP000225706"/>
    </source>
</evidence>
<dbReference type="CDD" id="cd00105">
    <property type="entry name" value="KH-I"/>
    <property type="match status" value="1"/>
</dbReference>
<dbReference type="Pfam" id="PF00013">
    <property type="entry name" value="KH_1"/>
    <property type="match status" value="2"/>
</dbReference>